<dbReference type="InterPro" id="IPR036412">
    <property type="entry name" value="HAD-like_sf"/>
</dbReference>
<dbReference type="FunFam" id="2.70.150.10:FF:000022">
    <property type="entry name" value="Phospholipid-transporting ATPase"/>
    <property type="match status" value="1"/>
</dbReference>
<feature type="transmembrane region" description="Helical" evidence="9">
    <location>
        <begin position="346"/>
        <end position="364"/>
    </location>
</feature>
<dbReference type="AlphaFoldDB" id="A0A8C6YKH8"/>
<evidence type="ECO:0000256" key="4">
    <source>
        <dbReference type="ARBA" id="ARBA00022840"/>
    </source>
</evidence>
<sequence length="489" mass="56057">MSQGSSGAEGAAQVPPGHRERQRKRRRRRRKESRTRLVRSNLLPPEAEAEKSKRTVLASNRLKTTKYTALSFLPKNLFEQFHRLANVYFVFIALLNFVPAVNAFQPELALAPVLFILAVTAIKDLWEDYSRYRSDEEINHMECLVYSRTEKKYISRYWKEVKVGDFVQLRCNEIIPADILLLSSSDPDGLCHIETANLDGETNLKQRQVVRRFLELDSEFDPLKFTSVIECEKPNNDLSRFRGYIGKKEGLFKENLLLRGCTIRNTEEVAGIVIYAGHETKALLNNNGPRYKRSKLERQMNADVLWCVLILLIMCLFSAIGHGLWVWQYGEKKKPIFDVPGPDGKYLSPVLASVMIPISLYVSIEIVKICQVYFIHQDKDLYDEETDSQLQCRALNITEDLGQVQFIFSDKTGTLTENKMVFRRCTVSGIEYSHDANGKPGILLSLTMTFLSKYSACIKIFYTLEHMVHLSKLNNAIGIKTVFKLCCVK</sequence>
<feature type="transmembrane region" description="Helical" evidence="9">
    <location>
        <begin position="304"/>
        <end position="326"/>
    </location>
</feature>
<evidence type="ECO:0000256" key="7">
    <source>
        <dbReference type="ARBA" id="ARBA00023136"/>
    </source>
</evidence>
<dbReference type="PROSITE" id="PS00154">
    <property type="entry name" value="ATPASE_E1_E2"/>
    <property type="match status" value="1"/>
</dbReference>
<comment type="subcellular location">
    <subcellularLocation>
        <location evidence="1">Membrane</location>
        <topology evidence="1">Multi-pass membrane protein</topology>
    </subcellularLocation>
</comment>
<dbReference type="GO" id="GO:0140326">
    <property type="term" value="F:ATPase-coupled intramembrane lipid transporter activity"/>
    <property type="evidence" value="ECO:0007669"/>
    <property type="project" value="TreeGrafter"/>
</dbReference>
<dbReference type="Gene3D" id="3.40.1110.10">
    <property type="entry name" value="Calcium-transporting ATPase, cytoplasmic domain N"/>
    <property type="match status" value="1"/>
</dbReference>
<keyword evidence="3" id="KW-0547">Nucleotide-binding</keyword>
<dbReference type="PANTHER" id="PTHR24092">
    <property type="entry name" value="PROBABLE PHOSPHOLIPID-TRANSPORTING ATPASE"/>
    <property type="match status" value="1"/>
</dbReference>
<evidence type="ECO:0000259" key="10">
    <source>
        <dbReference type="Pfam" id="PF16209"/>
    </source>
</evidence>
<dbReference type="PANTHER" id="PTHR24092:SF81">
    <property type="entry name" value="PHOSPHOLIPID-TRANSPORTING ATPASE VA"/>
    <property type="match status" value="1"/>
</dbReference>
<dbReference type="InterPro" id="IPR023214">
    <property type="entry name" value="HAD_sf"/>
</dbReference>
<protein>
    <submittedName>
        <fullName evidence="11">ATPase phospholipid transporting 10A (putative)</fullName>
    </submittedName>
</protein>
<dbReference type="Pfam" id="PF16209">
    <property type="entry name" value="PhoLip_ATPase_N"/>
    <property type="match status" value="1"/>
</dbReference>
<dbReference type="InterPro" id="IPR008250">
    <property type="entry name" value="ATPase_P-typ_transduc_dom_A_sf"/>
</dbReference>
<keyword evidence="6 9" id="KW-1133">Transmembrane helix</keyword>
<evidence type="ECO:0000256" key="8">
    <source>
        <dbReference type="SAM" id="MobiDB-lite"/>
    </source>
</evidence>
<keyword evidence="4" id="KW-0067">ATP-binding</keyword>
<dbReference type="FunFam" id="1.20.1110.10:FF:000006">
    <property type="entry name" value="Phospholipid-transporting ATPase"/>
    <property type="match status" value="1"/>
</dbReference>
<reference evidence="11" key="2">
    <citation type="submission" date="2025-09" db="UniProtKB">
        <authorList>
            <consortium name="Ensembl"/>
        </authorList>
    </citation>
    <scope>IDENTIFICATION</scope>
</reference>
<dbReference type="SUPFAM" id="SSF81653">
    <property type="entry name" value="Calcium ATPase, transduction domain A"/>
    <property type="match status" value="1"/>
</dbReference>
<dbReference type="InterPro" id="IPR032631">
    <property type="entry name" value="P-type_ATPase_N"/>
</dbReference>
<feature type="transmembrane region" description="Helical" evidence="9">
    <location>
        <begin position="108"/>
        <end position="126"/>
    </location>
</feature>
<organism evidence="11 12">
    <name type="scientific">Nothoprocta perdicaria</name>
    <name type="common">Chilean tinamou</name>
    <name type="synonym">Crypturus perdicarius</name>
    <dbReference type="NCBI Taxonomy" id="30464"/>
    <lineage>
        <taxon>Eukaryota</taxon>
        <taxon>Metazoa</taxon>
        <taxon>Chordata</taxon>
        <taxon>Craniata</taxon>
        <taxon>Vertebrata</taxon>
        <taxon>Euteleostomi</taxon>
        <taxon>Archelosauria</taxon>
        <taxon>Archosauria</taxon>
        <taxon>Dinosauria</taxon>
        <taxon>Saurischia</taxon>
        <taxon>Theropoda</taxon>
        <taxon>Coelurosauria</taxon>
        <taxon>Aves</taxon>
        <taxon>Palaeognathae</taxon>
        <taxon>Tinamiformes</taxon>
        <taxon>Tinamidae</taxon>
        <taxon>Nothoprocta</taxon>
    </lineage>
</organism>
<evidence type="ECO:0000256" key="3">
    <source>
        <dbReference type="ARBA" id="ARBA00022741"/>
    </source>
</evidence>
<keyword evidence="7 9" id="KW-0472">Membrane</keyword>
<dbReference type="SUPFAM" id="SSF81665">
    <property type="entry name" value="Calcium ATPase, transmembrane domain M"/>
    <property type="match status" value="1"/>
</dbReference>
<dbReference type="InterPro" id="IPR023299">
    <property type="entry name" value="ATPase_P-typ_cyto_dom_N"/>
</dbReference>
<evidence type="ECO:0000256" key="9">
    <source>
        <dbReference type="SAM" id="Phobius"/>
    </source>
</evidence>
<feature type="compositionally biased region" description="Basic residues" evidence="8">
    <location>
        <begin position="20"/>
        <end position="37"/>
    </location>
</feature>
<keyword evidence="12" id="KW-1185">Reference proteome</keyword>
<proteinExistence type="predicted"/>
<keyword evidence="5" id="KW-1278">Translocase</keyword>
<evidence type="ECO:0000256" key="6">
    <source>
        <dbReference type="ARBA" id="ARBA00022989"/>
    </source>
</evidence>
<dbReference type="Gene3D" id="1.20.1110.10">
    <property type="entry name" value="Calcium-transporting ATPase, transmembrane domain"/>
    <property type="match status" value="1"/>
</dbReference>
<dbReference type="SUPFAM" id="SSF56784">
    <property type="entry name" value="HAD-like"/>
    <property type="match status" value="1"/>
</dbReference>
<evidence type="ECO:0000313" key="11">
    <source>
        <dbReference type="Ensembl" id="ENSNPEP00000000204.1"/>
    </source>
</evidence>
<dbReference type="GO" id="GO:0005524">
    <property type="term" value="F:ATP binding"/>
    <property type="evidence" value="ECO:0007669"/>
    <property type="project" value="UniProtKB-KW"/>
</dbReference>
<evidence type="ECO:0000256" key="1">
    <source>
        <dbReference type="ARBA" id="ARBA00004141"/>
    </source>
</evidence>
<dbReference type="Ensembl" id="ENSNPET00000000210.1">
    <property type="protein sequence ID" value="ENSNPEP00000000204.1"/>
    <property type="gene ID" value="ENSNPEG00000000098.1"/>
</dbReference>
<feature type="region of interest" description="Disordered" evidence="8">
    <location>
        <begin position="1"/>
        <end position="50"/>
    </location>
</feature>
<evidence type="ECO:0000313" key="12">
    <source>
        <dbReference type="Proteomes" id="UP000694420"/>
    </source>
</evidence>
<feature type="domain" description="P-type ATPase N-terminal" evidence="10">
    <location>
        <begin position="55"/>
        <end position="107"/>
    </location>
</feature>
<dbReference type="GO" id="GO:0005886">
    <property type="term" value="C:plasma membrane"/>
    <property type="evidence" value="ECO:0007669"/>
    <property type="project" value="TreeGrafter"/>
</dbReference>
<dbReference type="Gene3D" id="3.40.50.1000">
    <property type="entry name" value="HAD superfamily/HAD-like"/>
    <property type="match status" value="1"/>
</dbReference>
<dbReference type="Gene3D" id="2.70.150.10">
    <property type="entry name" value="Calcium-transporting ATPase, cytoplasmic transduction domain A"/>
    <property type="match status" value="1"/>
</dbReference>
<gene>
    <name evidence="11" type="primary">ATP10A</name>
</gene>
<accession>A0A8C6YKH8</accession>
<dbReference type="Proteomes" id="UP000694420">
    <property type="component" value="Unplaced"/>
</dbReference>
<dbReference type="InterPro" id="IPR018303">
    <property type="entry name" value="ATPase_P-typ_P_site"/>
</dbReference>
<name>A0A8C6YKH8_NOTPE</name>
<evidence type="ECO:0000256" key="5">
    <source>
        <dbReference type="ARBA" id="ARBA00022967"/>
    </source>
</evidence>
<keyword evidence="2 9" id="KW-0812">Transmembrane</keyword>
<feature type="transmembrane region" description="Helical" evidence="9">
    <location>
        <begin position="84"/>
        <end position="102"/>
    </location>
</feature>
<dbReference type="InterPro" id="IPR023298">
    <property type="entry name" value="ATPase_P-typ_TM_dom_sf"/>
</dbReference>
<dbReference type="FunFam" id="3.40.50.1000:FF:000001">
    <property type="entry name" value="Phospholipid-transporting ATPase IC"/>
    <property type="match status" value="1"/>
</dbReference>
<dbReference type="GO" id="GO:0045332">
    <property type="term" value="P:phospholipid translocation"/>
    <property type="evidence" value="ECO:0007669"/>
    <property type="project" value="TreeGrafter"/>
</dbReference>
<evidence type="ECO:0000256" key="2">
    <source>
        <dbReference type="ARBA" id="ARBA00022692"/>
    </source>
</evidence>
<reference evidence="11" key="1">
    <citation type="submission" date="2025-08" db="UniProtKB">
        <authorList>
            <consortium name="Ensembl"/>
        </authorList>
    </citation>
    <scope>IDENTIFICATION</scope>
</reference>